<organism evidence="2 3">
    <name type="scientific">Dactylellina haptotyla (strain CBS 200.50)</name>
    <name type="common">Nematode-trapping fungus</name>
    <name type="synonym">Monacrosporium haptotylum</name>
    <dbReference type="NCBI Taxonomy" id="1284197"/>
    <lineage>
        <taxon>Eukaryota</taxon>
        <taxon>Fungi</taxon>
        <taxon>Dikarya</taxon>
        <taxon>Ascomycota</taxon>
        <taxon>Pezizomycotina</taxon>
        <taxon>Orbiliomycetes</taxon>
        <taxon>Orbiliales</taxon>
        <taxon>Orbiliaceae</taxon>
        <taxon>Dactylellina</taxon>
    </lineage>
</organism>
<dbReference type="EMBL" id="AQGS01001130">
    <property type="protein sequence ID" value="EPS35458.1"/>
    <property type="molecule type" value="Genomic_DNA"/>
</dbReference>
<comment type="caution">
    <text evidence="2">The sequence shown here is derived from an EMBL/GenBank/DDBJ whole genome shotgun (WGS) entry which is preliminary data.</text>
</comment>
<evidence type="ECO:0000313" key="3">
    <source>
        <dbReference type="Proteomes" id="UP000015100"/>
    </source>
</evidence>
<protein>
    <submittedName>
        <fullName evidence="2">Uncharacterized protein</fullName>
    </submittedName>
</protein>
<reference evidence="3" key="2">
    <citation type="submission" date="2013-04" db="EMBL/GenBank/DDBJ databases">
        <title>Genomic mechanisms accounting for the adaptation to parasitism in nematode-trapping fungi.</title>
        <authorList>
            <person name="Ahren D.G."/>
        </authorList>
    </citation>
    <scope>NUCLEOTIDE SEQUENCE [LARGE SCALE GENOMIC DNA]</scope>
    <source>
        <strain evidence="3">CBS 200.50</strain>
    </source>
</reference>
<keyword evidence="3" id="KW-1185">Reference proteome</keyword>
<evidence type="ECO:0000256" key="1">
    <source>
        <dbReference type="SAM" id="MobiDB-lite"/>
    </source>
</evidence>
<dbReference type="InterPro" id="IPR027796">
    <property type="entry name" value="OTT_1508_deam-like"/>
</dbReference>
<feature type="region of interest" description="Disordered" evidence="1">
    <location>
        <begin position="1"/>
        <end position="70"/>
    </location>
</feature>
<dbReference type="Pfam" id="PF14441">
    <property type="entry name" value="OTT_1508_deam"/>
    <property type="match status" value="1"/>
</dbReference>
<dbReference type="AlphaFoldDB" id="S8B8T9"/>
<dbReference type="HOGENOM" id="CLU_455578_0_0_1"/>
<accession>S8B8T9</accession>
<reference evidence="2 3" key="1">
    <citation type="journal article" date="2013" name="PLoS Genet.">
        <title>Genomic mechanisms accounting for the adaptation to parasitism in nematode-trapping fungi.</title>
        <authorList>
            <person name="Meerupati T."/>
            <person name="Andersson K.M."/>
            <person name="Friman E."/>
            <person name="Kumar D."/>
            <person name="Tunlid A."/>
            <person name="Ahren D."/>
        </authorList>
    </citation>
    <scope>NUCLEOTIDE SEQUENCE [LARGE SCALE GENOMIC DNA]</scope>
    <source>
        <strain evidence="2 3">CBS 200.50</strain>
    </source>
</reference>
<sequence>MSPLDTPPELWVEDIGSPLPRSPAADAISTPPSNTRIPLRPTIPPSVMGVQSTGAPSSPPQSPQDLESKESLNHCLELPFLLHTLHALKPYPLSFNCRKRRTDFSQLSGSVENDFKILQSLSSILVTEDDEKATAAISMRVLHDRISFFLARSTPPQSPLEQPQEVHDEDETAGTDQPRSAFGEYITKLLDVVMRIARGHYEGQKWKGEKDVLKVILRGCTGKIKARLRRLANAPWVKDIRGARVHEVVEWDQMLHFGGENEYDYKLEEEYDSDHYDFDYDDDEDDIVQEEEDREQEDEEELHERYFGEGYVDGAGVSYTTHDEGDISMESLAHELIEAEEDVDQTRRGMVLFLTAIKKLPKRPSWMRLARFIMLARIMVRDREALKPHIRFTDRQIKKAKRLAQYLDVVELIIRKANSCQTRGILKNIEVIEILQPKKEQSTLIDSPQKASIFQVIKRIEQEHAESSIITVKSLYNLYPTYQTPAPIEETWTYSPPVHLVVHPEAAVAAYIARHIQRLNLPYITLGISKKSCWACDLYLEVLHNDIVGREDNRFYADEVYKIGCSGVVPDGDAWCMPTVPVGNNDGNKRVDDSGDEDLEVEFCARVEGAVTGFVGRVRQDVSYRSGYAMQSPGERRDECDRIDGSGF</sequence>
<dbReference type="OrthoDB" id="5425146at2759"/>
<evidence type="ECO:0000313" key="2">
    <source>
        <dbReference type="EMBL" id="EPS35458.1"/>
    </source>
</evidence>
<name>S8B8T9_DACHA</name>
<dbReference type="OMA" id="CWACDLY"/>
<dbReference type="Proteomes" id="UP000015100">
    <property type="component" value="Unassembled WGS sequence"/>
</dbReference>
<proteinExistence type="predicted"/>
<feature type="region of interest" description="Disordered" evidence="1">
    <location>
        <begin position="153"/>
        <end position="178"/>
    </location>
</feature>
<gene>
    <name evidence="2" type="ORF">H072_11130</name>
</gene>